<dbReference type="PANTHER" id="PTHR34374">
    <property type="entry name" value="LARGE RIBOSOMAL RNA SUBUNIT ACCUMULATION PROTEIN YCED HOMOLOG 1, CHLOROPLASTIC"/>
    <property type="match status" value="1"/>
</dbReference>
<evidence type="ECO:0000313" key="2">
    <source>
        <dbReference type="Proteomes" id="UP000198577"/>
    </source>
</evidence>
<evidence type="ECO:0000313" key="1">
    <source>
        <dbReference type="EMBL" id="SFQ47638.1"/>
    </source>
</evidence>
<dbReference type="InterPro" id="IPR003772">
    <property type="entry name" value="YceD"/>
</dbReference>
<dbReference type="Proteomes" id="UP000198577">
    <property type="component" value="Unassembled WGS sequence"/>
</dbReference>
<dbReference type="PANTHER" id="PTHR34374:SF1">
    <property type="entry name" value="LARGE RIBOSOMAL RNA SUBUNIT ACCUMULATION PROTEIN YCED HOMOLOG 1, CHLOROPLASTIC"/>
    <property type="match status" value="1"/>
</dbReference>
<dbReference type="STRING" id="937334.SAMN05444406_1653"/>
<gene>
    <name evidence="1" type="ORF">SAMN05444406_1653</name>
</gene>
<organism evidence="1 2">
    <name type="scientific">Caldicoprobacter faecalis</name>
    <dbReference type="NCBI Taxonomy" id="937334"/>
    <lineage>
        <taxon>Bacteria</taxon>
        <taxon>Bacillati</taxon>
        <taxon>Bacillota</taxon>
        <taxon>Clostridia</taxon>
        <taxon>Caldicoprobacterales</taxon>
        <taxon>Caldicoprobacteraceae</taxon>
        <taxon>Caldicoprobacter</taxon>
    </lineage>
</organism>
<name>A0A1I5YTN7_9FIRM</name>
<dbReference type="Pfam" id="PF02620">
    <property type="entry name" value="YceD"/>
    <property type="match status" value="1"/>
</dbReference>
<dbReference type="EMBL" id="FOXR01000065">
    <property type="protein sequence ID" value="SFQ47638.1"/>
    <property type="molecule type" value="Genomic_DNA"/>
</dbReference>
<dbReference type="RefSeq" id="WP_051456280.1">
    <property type="nucleotide sequence ID" value="NZ_FOXR01000065.1"/>
</dbReference>
<dbReference type="AlphaFoldDB" id="A0A1I5YTN7"/>
<keyword evidence="2" id="KW-1185">Reference proteome</keyword>
<proteinExistence type="predicted"/>
<accession>A0A1I5YTN7</accession>
<reference evidence="1 2" key="1">
    <citation type="submission" date="2016-10" db="EMBL/GenBank/DDBJ databases">
        <authorList>
            <person name="de Groot N.N."/>
        </authorList>
    </citation>
    <scope>NUCLEOTIDE SEQUENCE [LARGE SCALE GENOMIC DNA]</scope>
    <source>
        <strain evidence="1 2">DSM 20678</strain>
    </source>
</reference>
<sequence length="180" mass="20206">MIKLVIDVSDILKEKGSSKEFSGSQPLEDIIYQGERIGLLGPVSVSGHITNTGKLLVLDADAVAKLSLQCARCTKRYDKELEFSFTARLSKVGDPEDPDIFLYEGEVVDLKDIILEFLLLELPMRRQCSEECKGLCPYCGRDLNIEQCQCEENVEHQEERVVDPRLLALKKALFANGEEV</sequence>
<evidence type="ECO:0008006" key="3">
    <source>
        <dbReference type="Google" id="ProtNLM"/>
    </source>
</evidence>
<protein>
    <recommendedName>
        <fullName evidence="3">DUF177 domain-containing protein</fullName>
    </recommendedName>
</protein>